<dbReference type="Proteomes" id="UP000287651">
    <property type="component" value="Unassembled WGS sequence"/>
</dbReference>
<dbReference type="Gene3D" id="3.40.47.10">
    <property type="match status" value="1"/>
</dbReference>
<comment type="caution">
    <text evidence="3">The sequence shown here is derived from an EMBL/GenBank/DDBJ whole genome shotgun (WGS) entry which is preliminary data.</text>
</comment>
<gene>
    <name evidence="3" type="ORF">B296_00015410</name>
</gene>
<evidence type="ECO:0000313" key="4">
    <source>
        <dbReference type="Proteomes" id="UP000287651"/>
    </source>
</evidence>
<dbReference type="EC" id="2.3.1.41" evidence="1"/>
<keyword evidence="2" id="KW-0808">Transferase</keyword>
<dbReference type="EMBL" id="AMZH03016879">
    <property type="protein sequence ID" value="RRT43834.1"/>
    <property type="molecule type" value="Genomic_DNA"/>
</dbReference>
<dbReference type="GO" id="GO:0005739">
    <property type="term" value="C:mitochondrion"/>
    <property type="evidence" value="ECO:0007669"/>
    <property type="project" value="TreeGrafter"/>
</dbReference>
<dbReference type="GO" id="GO:0004315">
    <property type="term" value="F:3-oxoacyl-[acyl-carrier-protein] synthase activity"/>
    <property type="evidence" value="ECO:0007669"/>
    <property type="project" value="UniProtKB-EC"/>
</dbReference>
<dbReference type="SUPFAM" id="SSF53901">
    <property type="entry name" value="Thiolase-like"/>
    <property type="match status" value="1"/>
</dbReference>
<dbReference type="InterPro" id="IPR000794">
    <property type="entry name" value="Beta-ketoacyl_synthase"/>
</dbReference>
<dbReference type="GO" id="GO:0006633">
    <property type="term" value="P:fatty acid biosynthetic process"/>
    <property type="evidence" value="ECO:0007669"/>
    <property type="project" value="TreeGrafter"/>
</dbReference>
<dbReference type="InterPro" id="IPR016039">
    <property type="entry name" value="Thiolase-like"/>
</dbReference>
<evidence type="ECO:0000313" key="3">
    <source>
        <dbReference type="EMBL" id="RRT43834.1"/>
    </source>
</evidence>
<proteinExistence type="predicted"/>
<reference evidence="3 4" key="1">
    <citation type="journal article" date="2014" name="Agronomy (Basel)">
        <title>A Draft Genome Sequence for Ensete ventricosum, the Drought-Tolerant Tree Against Hunger.</title>
        <authorList>
            <person name="Harrison J."/>
            <person name="Moore K.A."/>
            <person name="Paszkiewicz K."/>
            <person name="Jones T."/>
            <person name="Grant M."/>
            <person name="Ambacheew D."/>
            <person name="Muzemil S."/>
            <person name="Studholme D.J."/>
        </authorList>
    </citation>
    <scope>NUCLEOTIDE SEQUENCE [LARGE SCALE GENOMIC DNA]</scope>
</reference>
<sequence>MVDQYTGKTILRHRNNAYHLVRLLPTIPDLLGGKITNTLLYQSAIRTRWIHPNINLDNPEKSVDVNLLVGSKKERLDVKVAVSNSFGFGGHNSSILLAPYKQ</sequence>
<protein>
    <recommendedName>
        <fullName evidence="1">beta-ketoacyl-[acyl-carrier-protein] synthase I</fullName>
        <ecNumber evidence="1">2.3.1.41</ecNumber>
    </recommendedName>
</protein>
<accession>A0A426XWK1</accession>
<dbReference type="PANTHER" id="PTHR11712">
    <property type="entry name" value="POLYKETIDE SYNTHASE-RELATED"/>
    <property type="match status" value="1"/>
</dbReference>
<name>A0A426XWK1_ENSVE</name>
<dbReference type="PANTHER" id="PTHR11712:SF332">
    <property type="entry name" value="3-OXOACYL-[ACYL-CARRIER-PROTEIN] SYNTHASE II, CHLOROPLASTIC"/>
    <property type="match status" value="1"/>
</dbReference>
<evidence type="ECO:0000256" key="2">
    <source>
        <dbReference type="ARBA" id="ARBA00022679"/>
    </source>
</evidence>
<organism evidence="3 4">
    <name type="scientific">Ensete ventricosum</name>
    <name type="common">Abyssinian banana</name>
    <name type="synonym">Musa ensete</name>
    <dbReference type="NCBI Taxonomy" id="4639"/>
    <lineage>
        <taxon>Eukaryota</taxon>
        <taxon>Viridiplantae</taxon>
        <taxon>Streptophyta</taxon>
        <taxon>Embryophyta</taxon>
        <taxon>Tracheophyta</taxon>
        <taxon>Spermatophyta</taxon>
        <taxon>Magnoliopsida</taxon>
        <taxon>Liliopsida</taxon>
        <taxon>Zingiberales</taxon>
        <taxon>Musaceae</taxon>
        <taxon>Ensete</taxon>
    </lineage>
</organism>
<evidence type="ECO:0000256" key="1">
    <source>
        <dbReference type="ARBA" id="ARBA00013191"/>
    </source>
</evidence>
<dbReference type="AlphaFoldDB" id="A0A426XWK1"/>